<dbReference type="InterPro" id="IPR011990">
    <property type="entry name" value="TPR-like_helical_dom_sf"/>
</dbReference>
<name>A0A4D7KAS8_9BACT</name>
<keyword evidence="2" id="KW-1185">Reference proteome</keyword>
<dbReference type="Proteomes" id="UP000298616">
    <property type="component" value="Chromosome"/>
</dbReference>
<organism evidence="1 2">
    <name type="scientific">Mangrovivirga cuniculi</name>
    <dbReference type="NCBI Taxonomy" id="2715131"/>
    <lineage>
        <taxon>Bacteria</taxon>
        <taxon>Pseudomonadati</taxon>
        <taxon>Bacteroidota</taxon>
        <taxon>Cytophagia</taxon>
        <taxon>Cytophagales</taxon>
        <taxon>Mangrovivirgaceae</taxon>
        <taxon>Mangrovivirga</taxon>
    </lineage>
</organism>
<dbReference type="SUPFAM" id="SSF48452">
    <property type="entry name" value="TPR-like"/>
    <property type="match status" value="1"/>
</dbReference>
<evidence type="ECO:0000313" key="1">
    <source>
        <dbReference type="EMBL" id="QCK16498.1"/>
    </source>
</evidence>
<dbReference type="EMBL" id="CP028923">
    <property type="protein sequence ID" value="QCK16498.1"/>
    <property type="molecule type" value="Genomic_DNA"/>
</dbReference>
<sequence length="401" mass="47352">MDRKIIYSILISFTLFFNSKAQTQDSIFILLENPKVQIESTDAVNNLYNFRFEKADLQFGWLQQEYPWHPLGYFLRGLSEWWKILPNMQDKSRDDRFHAYMDSAIYLAEFLYKKPPNKIEASFFLAAAYGFKGRLLSEREEWLKAASAGKKALKYLEDSEEYTNLSPEFLFGHALYNYYSVWIPDNYPALKPILIFFKKGDKDLGIKQLREVANNAFYTRTEAQHFLVKILNSEKKNKSEALLVAKLLMDTYPKNSVFMMYYARLLYNSGRWSQMVPVCDTIMTRIDANEFGYGPWAGKYAAFFLGEHYKAKRENEKAKYYYRRAIDFGEVGEMEESGYHLYSLLNLLRIADEEEDHEVAEEYVEAIRDHSDRKHPANKAARKYLKERRKEKREGKFLGIF</sequence>
<dbReference type="AlphaFoldDB" id="A0A4D7KAS8"/>
<accession>A0A4D7KAS8</accession>
<dbReference type="Gene3D" id="1.25.40.10">
    <property type="entry name" value="Tetratricopeptide repeat domain"/>
    <property type="match status" value="1"/>
</dbReference>
<gene>
    <name evidence="1" type="ORF">DCC35_18060</name>
</gene>
<evidence type="ECO:0000313" key="2">
    <source>
        <dbReference type="Proteomes" id="UP000298616"/>
    </source>
</evidence>
<dbReference type="KEGG" id="fpf:DCC35_18060"/>
<proteinExistence type="predicted"/>
<reference evidence="1 2" key="1">
    <citation type="submission" date="2018-04" db="EMBL/GenBank/DDBJ databases">
        <title>Complete genome uncultured novel isolate.</title>
        <authorList>
            <person name="Merlino G."/>
        </authorList>
    </citation>
    <scope>NUCLEOTIDE SEQUENCE [LARGE SCALE GENOMIC DNA]</scope>
    <source>
        <strain evidence="2">R1DC9</strain>
    </source>
</reference>
<dbReference type="OrthoDB" id="9813254at2"/>
<protein>
    <submittedName>
        <fullName evidence="1">Tol-pal system protein YbgF</fullName>
    </submittedName>
</protein>
<dbReference type="RefSeq" id="WP_137092087.1">
    <property type="nucleotide sequence ID" value="NZ_CP028923.1"/>
</dbReference>